<feature type="domain" description="OmpA-like" evidence="7">
    <location>
        <begin position="95"/>
        <end position="218"/>
    </location>
</feature>
<feature type="compositionally biased region" description="Low complexity" evidence="5">
    <location>
        <begin position="58"/>
        <end position="71"/>
    </location>
</feature>
<dbReference type="EMBL" id="LR743504">
    <property type="protein sequence ID" value="CAA2101646.1"/>
    <property type="molecule type" value="Genomic_DNA"/>
</dbReference>
<dbReference type="AlphaFoldDB" id="A0A679INY5"/>
<protein>
    <submittedName>
        <fullName evidence="8">Photosystem I P700 chlorophyll a apoprotein A2</fullName>
        <ecNumber evidence="8">1.97.1.12</ecNumber>
    </submittedName>
</protein>
<evidence type="ECO:0000256" key="2">
    <source>
        <dbReference type="ARBA" id="ARBA00023136"/>
    </source>
</evidence>
<organism evidence="8">
    <name type="scientific">Methylobacterium bullatum</name>
    <dbReference type="NCBI Taxonomy" id="570505"/>
    <lineage>
        <taxon>Bacteria</taxon>
        <taxon>Pseudomonadati</taxon>
        <taxon>Pseudomonadota</taxon>
        <taxon>Alphaproteobacteria</taxon>
        <taxon>Hyphomicrobiales</taxon>
        <taxon>Methylobacteriaceae</taxon>
        <taxon>Methylobacterium</taxon>
    </lineage>
</organism>
<keyword evidence="6" id="KW-0732">Signal</keyword>
<keyword evidence="8" id="KW-0560">Oxidoreductase</keyword>
<dbReference type="PRINTS" id="PR01021">
    <property type="entry name" value="OMPADOMAIN"/>
</dbReference>
<accession>A0A679INY5</accession>
<dbReference type="GO" id="GO:0009279">
    <property type="term" value="C:cell outer membrane"/>
    <property type="evidence" value="ECO:0007669"/>
    <property type="project" value="UniProtKB-SubCell"/>
</dbReference>
<dbReference type="PANTHER" id="PTHR30329:SF21">
    <property type="entry name" value="LIPOPROTEIN YIAD-RELATED"/>
    <property type="match status" value="1"/>
</dbReference>
<dbReference type="InterPro" id="IPR050330">
    <property type="entry name" value="Bact_OuterMem_StrucFunc"/>
</dbReference>
<keyword evidence="3" id="KW-0998">Cell outer membrane</keyword>
<keyword evidence="2 4" id="KW-0472">Membrane</keyword>
<reference evidence="8" key="1">
    <citation type="submission" date="2019-12" db="EMBL/GenBank/DDBJ databases">
        <authorList>
            <person name="Cremers G."/>
        </authorList>
    </citation>
    <scope>NUCLEOTIDE SEQUENCE</scope>
    <source>
        <strain evidence="8">Mbul1</strain>
    </source>
</reference>
<proteinExistence type="predicted"/>
<feature type="chain" id="PRO_5025462488" evidence="6">
    <location>
        <begin position="23"/>
        <end position="218"/>
    </location>
</feature>
<feature type="region of interest" description="Disordered" evidence="5">
    <location>
        <begin position="49"/>
        <end position="71"/>
    </location>
</feature>
<evidence type="ECO:0000256" key="3">
    <source>
        <dbReference type="ARBA" id="ARBA00023237"/>
    </source>
</evidence>
<evidence type="ECO:0000259" key="7">
    <source>
        <dbReference type="PROSITE" id="PS51123"/>
    </source>
</evidence>
<dbReference type="EC" id="1.97.1.12" evidence="8"/>
<comment type="subcellular location">
    <subcellularLocation>
        <location evidence="1">Cell outer membrane</location>
    </subcellularLocation>
</comment>
<dbReference type="GO" id="GO:0016491">
    <property type="term" value="F:oxidoreductase activity"/>
    <property type="evidence" value="ECO:0007669"/>
    <property type="project" value="UniProtKB-KW"/>
</dbReference>
<dbReference type="CDD" id="cd07185">
    <property type="entry name" value="OmpA_C-like"/>
    <property type="match status" value="1"/>
</dbReference>
<evidence type="ECO:0000256" key="6">
    <source>
        <dbReference type="SAM" id="SignalP"/>
    </source>
</evidence>
<evidence type="ECO:0000256" key="1">
    <source>
        <dbReference type="ARBA" id="ARBA00004442"/>
    </source>
</evidence>
<name>A0A679INY5_9HYPH</name>
<gene>
    <name evidence="8" type="primary">psaB</name>
    <name evidence="8" type="ORF">MBUL_01282</name>
</gene>
<evidence type="ECO:0000313" key="8">
    <source>
        <dbReference type="EMBL" id="CAA2101646.1"/>
    </source>
</evidence>
<dbReference type="PROSITE" id="PS51123">
    <property type="entry name" value="OMPA_2"/>
    <property type="match status" value="1"/>
</dbReference>
<feature type="signal peptide" evidence="6">
    <location>
        <begin position="1"/>
        <end position="22"/>
    </location>
</feature>
<dbReference type="InterPro" id="IPR006665">
    <property type="entry name" value="OmpA-like"/>
</dbReference>
<dbReference type="Gene3D" id="3.30.1330.60">
    <property type="entry name" value="OmpA-like domain"/>
    <property type="match status" value="1"/>
</dbReference>
<dbReference type="Pfam" id="PF00691">
    <property type="entry name" value="OmpA"/>
    <property type="match status" value="1"/>
</dbReference>
<dbReference type="InterPro" id="IPR006664">
    <property type="entry name" value="OMP_bac"/>
</dbReference>
<dbReference type="InterPro" id="IPR036737">
    <property type="entry name" value="OmpA-like_sf"/>
</dbReference>
<evidence type="ECO:0000256" key="4">
    <source>
        <dbReference type="PROSITE-ProRule" id="PRU00473"/>
    </source>
</evidence>
<dbReference type="SUPFAM" id="SSF103088">
    <property type="entry name" value="OmpA-like"/>
    <property type="match status" value="1"/>
</dbReference>
<evidence type="ECO:0000256" key="5">
    <source>
        <dbReference type="SAM" id="MobiDB-lite"/>
    </source>
</evidence>
<dbReference type="PANTHER" id="PTHR30329">
    <property type="entry name" value="STATOR ELEMENT OF FLAGELLAR MOTOR COMPLEX"/>
    <property type="match status" value="1"/>
</dbReference>
<sequence>MRGVVLFAAILALAGLALEGHASSYTVTVGGAAIGEAPSRFTEIGLPSSRWEERPQPSGTASAGGASSFGAKGMTSEARLKTDANLSALGARREGAGILVELPSDVLFDFDKSVIRAEARPALVRLAEVLRAMPKARMAIAGHTDAMGADAYNQALSERRAVSVRAWLVGRGIAAGRLSAAGKGETVPVAFNAHPDGRDDPAGRQRNRRVAFLIAPEG</sequence>